<protein>
    <recommendedName>
        <fullName evidence="4">TraK protein</fullName>
    </recommendedName>
</protein>
<feature type="region of interest" description="Disordered" evidence="1">
    <location>
        <begin position="56"/>
        <end position="97"/>
    </location>
</feature>
<organism evidence="2 3">
    <name type="scientific">Shinella yambaruensis</name>
    <dbReference type="NCBI Taxonomy" id="415996"/>
    <lineage>
        <taxon>Bacteria</taxon>
        <taxon>Pseudomonadati</taxon>
        <taxon>Pseudomonadota</taxon>
        <taxon>Alphaproteobacteria</taxon>
        <taxon>Hyphomicrobiales</taxon>
        <taxon>Rhizobiaceae</taxon>
        <taxon>Shinella</taxon>
    </lineage>
</organism>
<feature type="compositionally biased region" description="Low complexity" evidence="1">
    <location>
        <begin position="63"/>
        <end position="76"/>
    </location>
</feature>
<name>A0ABQ5ZVT2_9HYPH</name>
<comment type="caution">
    <text evidence="2">The sequence shown here is derived from an EMBL/GenBank/DDBJ whole genome shotgun (WGS) entry which is preliminary data.</text>
</comment>
<evidence type="ECO:0000313" key="3">
    <source>
        <dbReference type="Proteomes" id="UP001156702"/>
    </source>
</evidence>
<proteinExistence type="predicted"/>
<accession>A0ABQ5ZVT2</accession>
<sequence>MGRAAFLAHYDEIRRRLAEGEPQIVIYEDLEERIGIGYPQFSLYCRRFITPPSFPFGHQNGGAESAPAQSAPSPAETDPVGSKATSPAPARVKKAPFEFDPRYDKGELY</sequence>
<dbReference type="Proteomes" id="UP001156702">
    <property type="component" value="Unassembled WGS sequence"/>
</dbReference>
<evidence type="ECO:0000256" key="1">
    <source>
        <dbReference type="SAM" id="MobiDB-lite"/>
    </source>
</evidence>
<gene>
    <name evidence="2" type="ORF">GCM10007923_64180</name>
</gene>
<dbReference type="EMBL" id="BSOP01000071">
    <property type="protein sequence ID" value="GLR55196.1"/>
    <property type="molecule type" value="Genomic_DNA"/>
</dbReference>
<reference evidence="3" key="1">
    <citation type="journal article" date="2019" name="Int. J. Syst. Evol. Microbiol.">
        <title>The Global Catalogue of Microorganisms (GCM) 10K type strain sequencing project: providing services to taxonomists for standard genome sequencing and annotation.</title>
        <authorList>
            <consortium name="The Broad Institute Genomics Platform"/>
            <consortium name="The Broad Institute Genome Sequencing Center for Infectious Disease"/>
            <person name="Wu L."/>
            <person name="Ma J."/>
        </authorList>
    </citation>
    <scope>NUCLEOTIDE SEQUENCE [LARGE SCALE GENOMIC DNA]</scope>
    <source>
        <strain evidence="3">NBRC 102122</strain>
    </source>
</reference>
<evidence type="ECO:0000313" key="2">
    <source>
        <dbReference type="EMBL" id="GLR55196.1"/>
    </source>
</evidence>
<keyword evidence="3" id="KW-1185">Reference proteome</keyword>
<evidence type="ECO:0008006" key="4">
    <source>
        <dbReference type="Google" id="ProtNLM"/>
    </source>
</evidence>